<dbReference type="GO" id="GO:0003844">
    <property type="term" value="F:1,4-alpha-glucan branching enzyme activity"/>
    <property type="evidence" value="ECO:0007669"/>
    <property type="project" value="TreeGrafter"/>
</dbReference>
<keyword evidence="2" id="KW-1185">Reference proteome</keyword>
<dbReference type="Pfam" id="PF02806">
    <property type="entry name" value="Alpha-amylase_C"/>
    <property type="match status" value="1"/>
</dbReference>
<dbReference type="GO" id="GO:0005978">
    <property type="term" value="P:glycogen biosynthetic process"/>
    <property type="evidence" value="ECO:0007669"/>
    <property type="project" value="TreeGrafter"/>
</dbReference>
<dbReference type="InterPro" id="IPR006048">
    <property type="entry name" value="A-amylase/branching_C"/>
</dbReference>
<evidence type="ECO:0000313" key="3">
    <source>
        <dbReference type="WBParaSite" id="PSU_v2.g19448.t1"/>
    </source>
</evidence>
<dbReference type="PANTHER" id="PTHR43651:SF3">
    <property type="entry name" value="1,4-ALPHA-GLUCAN-BRANCHING ENZYME"/>
    <property type="match status" value="1"/>
</dbReference>
<evidence type="ECO:0000259" key="1">
    <source>
        <dbReference type="Pfam" id="PF02806"/>
    </source>
</evidence>
<sequence length="200" mass="23057">MNVMKRVLKLETPVIERGIALHNIIRLLAYGLGDEATVNFIGNEFGHPEWLDFPRVGNNESFHYCRRQFNLADDPNLRYKFMNLFDQAMNEMEEKHQFLSGGPAYVTTKHEKDKVVVFERGGLVFVFNLHTTNTYTDYWVATDVPGQYRLVLDSDSSKFGGNGRLNSDQIYSAMEPGHQGRRYHLSVYIPPRVAIVLKRV</sequence>
<dbReference type="PANTHER" id="PTHR43651">
    <property type="entry name" value="1,4-ALPHA-GLUCAN-BRANCHING ENZYME"/>
    <property type="match status" value="1"/>
</dbReference>
<dbReference type="Gene3D" id="3.20.20.80">
    <property type="entry name" value="Glycosidases"/>
    <property type="match status" value="1"/>
</dbReference>
<proteinExistence type="predicted"/>
<dbReference type="GO" id="GO:0005737">
    <property type="term" value="C:cytoplasm"/>
    <property type="evidence" value="ECO:0007669"/>
    <property type="project" value="TreeGrafter"/>
</dbReference>
<reference evidence="3" key="1">
    <citation type="submission" date="2022-11" db="UniProtKB">
        <authorList>
            <consortium name="WormBaseParasite"/>
        </authorList>
    </citation>
    <scope>IDENTIFICATION</scope>
</reference>
<organism evidence="2 3">
    <name type="scientific">Panagrolaimus superbus</name>
    <dbReference type="NCBI Taxonomy" id="310955"/>
    <lineage>
        <taxon>Eukaryota</taxon>
        <taxon>Metazoa</taxon>
        <taxon>Ecdysozoa</taxon>
        <taxon>Nematoda</taxon>
        <taxon>Chromadorea</taxon>
        <taxon>Rhabditida</taxon>
        <taxon>Tylenchina</taxon>
        <taxon>Panagrolaimomorpha</taxon>
        <taxon>Panagrolaimoidea</taxon>
        <taxon>Panagrolaimidae</taxon>
        <taxon>Panagrolaimus</taxon>
    </lineage>
</organism>
<dbReference type="GO" id="GO:0043169">
    <property type="term" value="F:cation binding"/>
    <property type="evidence" value="ECO:0007669"/>
    <property type="project" value="InterPro"/>
</dbReference>
<feature type="domain" description="Alpha-amylase/branching enzyme C-terminal all beta" evidence="1">
    <location>
        <begin position="105"/>
        <end position="199"/>
    </location>
</feature>
<dbReference type="InterPro" id="IPR013780">
    <property type="entry name" value="Glyco_hydro_b"/>
</dbReference>
<dbReference type="Proteomes" id="UP000887577">
    <property type="component" value="Unplaced"/>
</dbReference>
<accession>A0A914YKP0</accession>
<evidence type="ECO:0000313" key="2">
    <source>
        <dbReference type="Proteomes" id="UP000887577"/>
    </source>
</evidence>
<dbReference type="WBParaSite" id="PSU_v2.g19448.t1">
    <property type="protein sequence ID" value="PSU_v2.g19448.t1"/>
    <property type="gene ID" value="PSU_v2.g19448"/>
</dbReference>
<protein>
    <submittedName>
        <fullName evidence="3">Alpha-amylase/branching enzyme C-terminal all beta domain-containing protein</fullName>
    </submittedName>
</protein>
<dbReference type="SUPFAM" id="SSF51011">
    <property type="entry name" value="Glycosyl hydrolase domain"/>
    <property type="match status" value="1"/>
</dbReference>
<dbReference type="FunFam" id="2.60.40.1180:FF:000003">
    <property type="entry name" value="1,4-alpha-glucan-branching enzyme, chloroplastic/amyloplastic"/>
    <property type="match status" value="1"/>
</dbReference>
<name>A0A914YKP0_9BILA</name>
<dbReference type="Gene3D" id="2.60.40.1180">
    <property type="entry name" value="Golgi alpha-mannosidase II"/>
    <property type="match status" value="1"/>
</dbReference>
<dbReference type="AlphaFoldDB" id="A0A914YKP0"/>